<comment type="caution">
    <text evidence="1">The sequence shown here is derived from an EMBL/GenBank/DDBJ whole genome shotgun (WGS) entry which is preliminary data.</text>
</comment>
<dbReference type="RefSeq" id="WP_203702422.1">
    <property type="nucleotide sequence ID" value="NZ_BAAALU010000010.1"/>
</dbReference>
<proteinExistence type="predicted"/>
<protein>
    <recommendedName>
        <fullName evidence="3">DUF2795 domain-containing protein</fullName>
    </recommendedName>
</protein>
<gene>
    <name evidence="1" type="ORF">Air01nite_26680</name>
</gene>
<evidence type="ECO:0008006" key="3">
    <source>
        <dbReference type="Google" id="ProtNLM"/>
    </source>
</evidence>
<dbReference type="Proteomes" id="UP000624325">
    <property type="component" value="Unassembled WGS sequence"/>
</dbReference>
<name>A0ABQ4C1C0_9ACTN</name>
<keyword evidence="2" id="KW-1185">Reference proteome</keyword>
<reference evidence="1 2" key="1">
    <citation type="submission" date="2021-01" db="EMBL/GenBank/DDBJ databases">
        <title>Whole genome shotgun sequence of Asanoa iriomotensis NBRC 100142.</title>
        <authorList>
            <person name="Komaki H."/>
            <person name="Tamura T."/>
        </authorList>
    </citation>
    <scope>NUCLEOTIDE SEQUENCE [LARGE SCALE GENOMIC DNA]</scope>
    <source>
        <strain evidence="1 2">NBRC 100142</strain>
    </source>
</reference>
<sequence length="67" mass="7732">MRKNQWDAVATVLRDAGFPANRQDLVNHARVRKVDELTLGLIRRLPVGVYRNLVEVRERAERIPDPA</sequence>
<accession>A0ABQ4C1C0</accession>
<evidence type="ECO:0000313" key="2">
    <source>
        <dbReference type="Proteomes" id="UP000624325"/>
    </source>
</evidence>
<dbReference type="EMBL" id="BONC01000015">
    <property type="protein sequence ID" value="GIF56573.1"/>
    <property type="molecule type" value="Genomic_DNA"/>
</dbReference>
<dbReference type="Pfam" id="PF11387">
    <property type="entry name" value="DUF2795"/>
    <property type="match status" value="1"/>
</dbReference>
<organism evidence="1 2">
    <name type="scientific">Asanoa iriomotensis</name>
    <dbReference type="NCBI Taxonomy" id="234613"/>
    <lineage>
        <taxon>Bacteria</taxon>
        <taxon>Bacillati</taxon>
        <taxon>Actinomycetota</taxon>
        <taxon>Actinomycetes</taxon>
        <taxon>Micromonosporales</taxon>
        <taxon>Micromonosporaceae</taxon>
        <taxon>Asanoa</taxon>
    </lineage>
</organism>
<dbReference type="InterPro" id="IPR021527">
    <property type="entry name" value="DUF2795"/>
</dbReference>
<evidence type="ECO:0000313" key="1">
    <source>
        <dbReference type="EMBL" id="GIF56573.1"/>
    </source>
</evidence>